<name>A0A3B3SV58_9TELE</name>
<evidence type="ECO:0000256" key="1">
    <source>
        <dbReference type="ARBA" id="ARBA00004906"/>
    </source>
</evidence>
<dbReference type="PROSITE" id="PS50088">
    <property type="entry name" value="ANK_REPEAT"/>
    <property type="match status" value="8"/>
</dbReference>
<dbReference type="Gene3D" id="1.10.750.20">
    <property type="entry name" value="SOCS box"/>
    <property type="match status" value="1"/>
</dbReference>
<reference evidence="6" key="1">
    <citation type="submission" date="2025-08" db="UniProtKB">
        <authorList>
            <consortium name="Ensembl"/>
        </authorList>
    </citation>
    <scope>IDENTIFICATION</scope>
</reference>
<dbReference type="SMART" id="SM00248">
    <property type="entry name" value="ANK"/>
    <property type="match status" value="10"/>
</dbReference>
<evidence type="ECO:0000313" key="7">
    <source>
        <dbReference type="Proteomes" id="UP000261540"/>
    </source>
</evidence>
<feature type="domain" description="SOCS box" evidence="5">
    <location>
        <begin position="620"/>
        <end position="662"/>
    </location>
</feature>
<sequence length="665" mass="73554">MEISIVTFHSTRGLSMASEDYSVYSGLTEDELISLAVERSLTDDHVSVDHTGHSKTPIVQSRPTIAGSISAHPHVAPPTDDTPCITLKNACTDPGPGARKCYSFINSDGQQYAAWRRYDGSMLVTLDPEPLDPVVKAIKSGAVSTLIEIAKTGICLTKQNKEGWISLHEAAYRGQTECLKVLLKLDHKMINARTFQDETPLFFAVSFEQVACSQWLLESGADPDISNKENETPLYTACERQNLDIVQLILKFKGKVNKICRQGCTALHEAVWRDNLEICHALLEAGADISIPNKYGITPLFAAAQGGCVKVLRFLIRHGADVNSHAADGATALYESSKNGHEEVVKILLSRNANANICTRGGLLPLHIAAKRGNERIVSILIPVTSKARVRRSGISPLHLAAERNKNEVLETLIEAGFDVNAMLSPDRSKMHEDRRSTALYFAICNNNTEAATMLLEAGANPNLDTFNPLLIAVRQGCIRTVTLLVEHGANVNAYIPTHPTSFPAAIMFCMKYLTLLKYLLDNGCDAQSCFQCEYGSGPHPPIETLHRPRDDIRYNVDVQNYIPVQFCEMISTPSVSRWAGPIIDVLLDYVGNVQLCARLIEHLDSYEDWGVIKEKSILPRPLMQLCRLRILSLLGAERMQLIDSLPIPGRLLKFLRHEERSSQL</sequence>
<dbReference type="Pfam" id="PF12796">
    <property type="entry name" value="Ank_2"/>
    <property type="match status" value="3"/>
</dbReference>
<evidence type="ECO:0000313" key="6">
    <source>
        <dbReference type="Ensembl" id="ENSPKIP00000034143.1"/>
    </source>
</evidence>
<comment type="pathway">
    <text evidence="1">Protein modification; protein ubiquitination.</text>
</comment>
<dbReference type="PANTHER" id="PTHR24126">
    <property type="entry name" value="ANKYRIN REPEAT, PH AND SEC7 DOMAIN CONTAINING PROTEIN SECG-RELATED"/>
    <property type="match status" value="1"/>
</dbReference>
<dbReference type="Gene3D" id="1.25.40.20">
    <property type="entry name" value="Ankyrin repeat-containing domain"/>
    <property type="match status" value="2"/>
</dbReference>
<evidence type="ECO:0000256" key="3">
    <source>
        <dbReference type="ARBA" id="ARBA00023043"/>
    </source>
</evidence>
<feature type="repeat" description="ANK" evidence="4">
    <location>
        <begin position="465"/>
        <end position="494"/>
    </location>
</feature>
<dbReference type="GO" id="GO:0035556">
    <property type="term" value="P:intracellular signal transduction"/>
    <property type="evidence" value="ECO:0007669"/>
    <property type="project" value="InterPro"/>
</dbReference>
<feature type="repeat" description="ANK" evidence="4">
    <location>
        <begin position="393"/>
        <end position="425"/>
    </location>
</feature>
<feature type="repeat" description="ANK" evidence="4">
    <location>
        <begin position="361"/>
        <end position="393"/>
    </location>
</feature>
<dbReference type="SUPFAM" id="SSF48403">
    <property type="entry name" value="Ankyrin repeat"/>
    <property type="match status" value="1"/>
</dbReference>
<proteinExistence type="predicted"/>
<dbReference type="SMART" id="SM00969">
    <property type="entry name" value="SOCS_box"/>
    <property type="match status" value="1"/>
</dbReference>
<feature type="repeat" description="ANK" evidence="4">
    <location>
        <begin position="295"/>
        <end position="327"/>
    </location>
</feature>
<keyword evidence="7" id="KW-1185">Reference proteome</keyword>
<dbReference type="GeneTree" id="ENSGT00940000155490"/>
<dbReference type="FunFam" id="1.10.750.20:FF:000001">
    <property type="entry name" value="Ankyrin repeat and SOCS box containing 1"/>
    <property type="match status" value="1"/>
</dbReference>
<dbReference type="AlphaFoldDB" id="A0A3B3SV58"/>
<dbReference type="Pfam" id="PF13637">
    <property type="entry name" value="Ank_4"/>
    <property type="match status" value="1"/>
</dbReference>
<dbReference type="SUPFAM" id="SSF158235">
    <property type="entry name" value="SOCS box-like"/>
    <property type="match status" value="1"/>
</dbReference>
<feature type="repeat" description="ANK" evidence="4">
    <location>
        <begin position="262"/>
        <end position="294"/>
    </location>
</feature>
<dbReference type="Ensembl" id="ENSPKIT00000015045.1">
    <property type="protein sequence ID" value="ENSPKIP00000034143.1"/>
    <property type="gene ID" value="ENSPKIG00000013588.1"/>
</dbReference>
<dbReference type="Proteomes" id="UP000261540">
    <property type="component" value="Unplaced"/>
</dbReference>
<protein>
    <submittedName>
        <fullName evidence="6">Ankyrin repeat and SOCS box containing 2</fullName>
    </submittedName>
</protein>
<evidence type="ECO:0000256" key="2">
    <source>
        <dbReference type="ARBA" id="ARBA00022737"/>
    </source>
</evidence>
<keyword evidence="3 4" id="KW-0040">ANK repeat</keyword>
<dbReference type="Pfam" id="PF07525">
    <property type="entry name" value="SOCS_box"/>
    <property type="match status" value="1"/>
</dbReference>
<feature type="repeat" description="ANK" evidence="4">
    <location>
        <begin position="196"/>
        <end position="228"/>
    </location>
</feature>
<dbReference type="GO" id="GO:0016567">
    <property type="term" value="P:protein ubiquitination"/>
    <property type="evidence" value="ECO:0007669"/>
    <property type="project" value="UniProtKB-UniPathway"/>
</dbReference>
<dbReference type="PROSITE" id="PS50225">
    <property type="entry name" value="SOCS"/>
    <property type="match status" value="1"/>
</dbReference>
<dbReference type="PRINTS" id="PR01415">
    <property type="entry name" value="ANKYRIN"/>
</dbReference>
<dbReference type="InterPro" id="IPR036770">
    <property type="entry name" value="Ankyrin_rpt-contain_sf"/>
</dbReference>
<evidence type="ECO:0000259" key="5">
    <source>
        <dbReference type="PROSITE" id="PS50225"/>
    </source>
</evidence>
<evidence type="ECO:0000256" key="4">
    <source>
        <dbReference type="PROSITE-ProRule" id="PRU00023"/>
    </source>
</evidence>
<reference evidence="6" key="2">
    <citation type="submission" date="2025-09" db="UniProtKB">
        <authorList>
            <consortium name="Ensembl"/>
        </authorList>
    </citation>
    <scope>IDENTIFICATION</scope>
</reference>
<feature type="repeat" description="ANK" evidence="4">
    <location>
        <begin position="435"/>
        <end position="467"/>
    </location>
</feature>
<dbReference type="PROSITE" id="PS50297">
    <property type="entry name" value="ANK_REP_REGION"/>
    <property type="match status" value="7"/>
</dbReference>
<dbReference type="STRING" id="1676925.ENSPKIP00000034143"/>
<accession>A0A3B3SV58</accession>
<dbReference type="PANTHER" id="PTHR24126:SF14">
    <property type="entry name" value="ANK_REP_REGION DOMAIN-CONTAINING PROTEIN"/>
    <property type="match status" value="1"/>
</dbReference>
<dbReference type="InterPro" id="IPR002110">
    <property type="entry name" value="Ankyrin_rpt"/>
</dbReference>
<keyword evidence="2" id="KW-0677">Repeat</keyword>
<dbReference type="UniPathway" id="UPA00143"/>
<feature type="repeat" description="ANK" evidence="4">
    <location>
        <begin position="328"/>
        <end position="360"/>
    </location>
</feature>
<dbReference type="InterPro" id="IPR001496">
    <property type="entry name" value="SOCS_box"/>
</dbReference>
<dbReference type="InterPro" id="IPR036036">
    <property type="entry name" value="SOCS_box-like_dom_sf"/>
</dbReference>
<organism evidence="6 7">
    <name type="scientific">Paramormyrops kingsleyae</name>
    <dbReference type="NCBI Taxonomy" id="1676925"/>
    <lineage>
        <taxon>Eukaryota</taxon>
        <taxon>Metazoa</taxon>
        <taxon>Chordata</taxon>
        <taxon>Craniata</taxon>
        <taxon>Vertebrata</taxon>
        <taxon>Euteleostomi</taxon>
        <taxon>Actinopterygii</taxon>
        <taxon>Neopterygii</taxon>
        <taxon>Teleostei</taxon>
        <taxon>Osteoglossocephala</taxon>
        <taxon>Osteoglossomorpha</taxon>
        <taxon>Osteoglossiformes</taxon>
        <taxon>Mormyridae</taxon>
        <taxon>Paramormyrops</taxon>
    </lineage>
</organism>